<feature type="region of interest" description="Disordered" evidence="1">
    <location>
        <begin position="155"/>
        <end position="288"/>
    </location>
</feature>
<accession>A0A1X2GWJ0</accession>
<proteinExistence type="predicted"/>
<feature type="compositionally biased region" description="Polar residues" evidence="1">
    <location>
        <begin position="235"/>
        <end position="255"/>
    </location>
</feature>
<dbReference type="EMBL" id="MCGT01000002">
    <property type="protein sequence ID" value="ORX62421.1"/>
    <property type="molecule type" value="Genomic_DNA"/>
</dbReference>
<evidence type="ECO:0008006" key="5">
    <source>
        <dbReference type="Google" id="ProtNLM"/>
    </source>
</evidence>
<feature type="chain" id="PRO_5012259264" description="Extracellular membrane protein CFEM domain-containing protein" evidence="2">
    <location>
        <begin position="21"/>
        <end position="288"/>
    </location>
</feature>
<evidence type="ECO:0000313" key="4">
    <source>
        <dbReference type="Proteomes" id="UP000242146"/>
    </source>
</evidence>
<reference evidence="3 4" key="1">
    <citation type="submission" date="2016-07" db="EMBL/GenBank/DDBJ databases">
        <title>Pervasive Adenine N6-methylation of Active Genes in Fungi.</title>
        <authorList>
            <consortium name="DOE Joint Genome Institute"/>
            <person name="Mondo S.J."/>
            <person name="Dannebaum R.O."/>
            <person name="Kuo R.C."/>
            <person name="Labutti K."/>
            <person name="Haridas S."/>
            <person name="Kuo A."/>
            <person name="Salamov A."/>
            <person name="Ahrendt S.R."/>
            <person name="Lipzen A."/>
            <person name="Sullivan W."/>
            <person name="Andreopoulos W.B."/>
            <person name="Clum A."/>
            <person name="Lindquist E."/>
            <person name="Daum C."/>
            <person name="Ramamoorthy G.K."/>
            <person name="Gryganskyi A."/>
            <person name="Culley D."/>
            <person name="Magnuson J.K."/>
            <person name="James T.Y."/>
            <person name="O'Malley M.A."/>
            <person name="Stajich J.E."/>
            <person name="Spatafora J.W."/>
            <person name="Visel A."/>
            <person name="Grigoriev I.V."/>
        </authorList>
    </citation>
    <scope>NUCLEOTIDE SEQUENCE [LARGE SCALE GENOMIC DNA]</scope>
    <source>
        <strain evidence="3 4">NRRL 3301</strain>
    </source>
</reference>
<comment type="caution">
    <text evidence="3">The sequence shown here is derived from an EMBL/GenBank/DDBJ whole genome shotgun (WGS) entry which is preliminary data.</text>
</comment>
<keyword evidence="4" id="KW-1185">Reference proteome</keyword>
<dbReference type="AlphaFoldDB" id="A0A1X2GWJ0"/>
<feature type="compositionally biased region" description="Basic residues" evidence="1">
    <location>
        <begin position="259"/>
        <end position="269"/>
    </location>
</feature>
<evidence type="ECO:0000256" key="2">
    <source>
        <dbReference type="SAM" id="SignalP"/>
    </source>
</evidence>
<feature type="compositionally biased region" description="Low complexity" evidence="1">
    <location>
        <begin position="270"/>
        <end position="281"/>
    </location>
</feature>
<protein>
    <recommendedName>
        <fullName evidence="5">Extracellular membrane protein CFEM domain-containing protein</fullName>
    </recommendedName>
</protein>
<feature type="signal peptide" evidence="2">
    <location>
        <begin position="1"/>
        <end position="20"/>
    </location>
</feature>
<name>A0A1X2GWJ0_9FUNG</name>
<sequence length="288" mass="29256">MVQALWLATVISMFMPGLLARPTFSAKLEARQGASSPFPYGEPNYMYGGPMQMSQQPGMINPEFTVNSPPAPVPMPMPMAAPMPMPMAGPMVSAPLPIPMSMPSMPASLPVSMSAVASLPIVCLGFNPTGNAGFTATGCKAVAAGMYACDCISTDPTSQNTNVPLTTEQGPNAASSPPATTTNEGNISNSMHSNSDNMSNLNGADAGNSEAGNSDAGNSDASNSEAGNSDAGNSEAGNSEATDSEAMNSDASNTEAVKPKKSKKNKKIKSSNSGTSSSDASLGFPPSN</sequence>
<feature type="compositionally biased region" description="Low complexity" evidence="1">
    <location>
        <begin position="186"/>
        <end position="202"/>
    </location>
</feature>
<evidence type="ECO:0000256" key="1">
    <source>
        <dbReference type="SAM" id="MobiDB-lite"/>
    </source>
</evidence>
<feature type="compositionally biased region" description="Low complexity" evidence="1">
    <location>
        <begin position="211"/>
        <end position="234"/>
    </location>
</feature>
<keyword evidence="2" id="KW-0732">Signal</keyword>
<gene>
    <name evidence="3" type="ORF">DM01DRAFT_1380184</name>
</gene>
<evidence type="ECO:0000313" key="3">
    <source>
        <dbReference type="EMBL" id="ORX62421.1"/>
    </source>
</evidence>
<organism evidence="3 4">
    <name type="scientific">Hesseltinella vesiculosa</name>
    <dbReference type="NCBI Taxonomy" id="101127"/>
    <lineage>
        <taxon>Eukaryota</taxon>
        <taxon>Fungi</taxon>
        <taxon>Fungi incertae sedis</taxon>
        <taxon>Mucoromycota</taxon>
        <taxon>Mucoromycotina</taxon>
        <taxon>Mucoromycetes</taxon>
        <taxon>Mucorales</taxon>
        <taxon>Cunninghamellaceae</taxon>
        <taxon>Hesseltinella</taxon>
    </lineage>
</organism>
<dbReference type="Proteomes" id="UP000242146">
    <property type="component" value="Unassembled WGS sequence"/>
</dbReference>
<feature type="compositionally biased region" description="Polar residues" evidence="1">
    <location>
        <begin position="155"/>
        <end position="185"/>
    </location>
</feature>